<keyword evidence="1" id="KW-0677">Repeat</keyword>
<proteinExistence type="predicted"/>
<feature type="domain" description="APAF-1 helical" evidence="2">
    <location>
        <begin position="155"/>
        <end position="230"/>
    </location>
</feature>
<comment type="caution">
    <text evidence="3">The sequence shown here is derived from an EMBL/GenBank/DDBJ whole genome shotgun (WGS) entry which is preliminary data.</text>
</comment>
<dbReference type="InterPro" id="IPR042197">
    <property type="entry name" value="Apaf_helical"/>
</dbReference>
<dbReference type="Gene3D" id="1.10.8.430">
    <property type="entry name" value="Helical domain of apoptotic protease-activating factors"/>
    <property type="match status" value="1"/>
</dbReference>
<evidence type="ECO:0000313" key="3">
    <source>
        <dbReference type="EMBL" id="GAG34815.1"/>
    </source>
</evidence>
<evidence type="ECO:0000259" key="2">
    <source>
        <dbReference type="Pfam" id="PF17908"/>
    </source>
</evidence>
<dbReference type="AlphaFoldDB" id="X0WVV2"/>
<reference evidence="3" key="1">
    <citation type="journal article" date="2014" name="Front. Microbiol.">
        <title>High frequency of phylogenetically diverse reductive dehalogenase-homologous genes in deep subseafloor sedimentary metagenomes.</title>
        <authorList>
            <person name="Kawai M."/>
            <person name="Futagami T."/>
            <person name="Toyoda A."/>
            <person name="Takaki Y."/>
            <person name="Nishi S."/>
            <person name="Hori S."/>
            <person name="Arai W."/>
            <person name="Tsubouchi T."/>
            <person name="Morono Y."/>
            <person name="Uchiyama I."/>
            <person name="Ito T."/>
            <person name="Fujiyama A."/>
            <person name="Inagaki F."/>
            <person name="Takami H."/>
        </authorList>
    </citation>
    <scope>NUCLEOTIDE SEQUENCE</scope>
    <source>
        <strain evidence="3">Expedition CK06-06</strain>
    </source>
</reference>
<feature type="non-terminal residue" evidence="3">
    <location>
        <position position="1"/>
    </location>
</feature>
<accession>X0WVV2</accession>
<dbReference type="PANTHER" id="PTHR22845:SF5">
    <property type="entry name" value="APOPTOTIC PROTEASE-ACTIVATING FACTOR 1"/>
    <property type="match status" value="1"/>
</dbReference>
<dbReference type="InterPro" id="IPR036388">
    <property type="entry name" value="WH-like_DNA-bd_sf"/>
</dbReference>
<dbReference type="PANTHER" id="PTHR22845">
    <property type="entry name" value="APOPTOTIC PROTEASE-ACTIVATING FACTOR 1"/>
    <property type="match status" value="1"/>
</dbReference>
<dbReference type="Pfam" id="PF17908">
    <property type="entry name" value="APAF1_C"/>
    <property type="match status" value="1"/>
</dbReference>
<protein>
    <recommendedName>
        <fullName evidence="2">APAF-1 helical domain-containing protein</fullName>
    </recommendedName>
</protein>
<feature type="non-terminal residue" evidence="3">
    <location>
        <position position="241"/>
    </location>
</feature>
<name>X0WVV2_9ZZZZ</name>
<dbReference type="EMBL" id="BARS01049605">
    <property type="protein sequence ID" value="GAG34815.1"/>
    <property type="molecule type" value="Genomic_DNA"/>
</dbReference>
<dbReference type="InterPro" id="IPR041452">
    <property type="entry name" value="APAF1_C"/>
</dbReference>
<sequence>DELPDEAAPVLEHCGRLPLALSLCGALAREGMPWSDLAEALAEADLEYVEHDLEHYPHRNVLAAIQLSVDALAPEEAQRFAELRVFPPDETVPEAAVLTLWAHTGGLSEPHGRKLLTTLERRALVRLDGVAPDRHLSLHDLVYDYTARMITDERALHGQLLQAYRKQCADGWASGPDDGHFLQHLRDHLKAAGQAGELRGLALDLRWLEVKAEAGLVFDLPNDFAAAREAVPADDPWARNL</sequence>
<dbReference type="Gene3D" id="1.10.10.10">
    <property type="entry name" value="Winged helix-like DNA-binding domain superfamily/Winged helix DNA-binding domain"/>
    <property type="match status" value="1"/>
</dbReference>
<gene>
    <name evidence="3" type="ORF">S01H1_74181</name>
</gene>
<evidence type="ECO:0000256" key="1">
    <source>
        <dbReference type="ARBA" id="ARBA00022737"/>
    </source>
</evidence>
<dbReference type="Gene3D" id="1.25.40.370">
    <property type="match status" value="1"/>
</dbReference>
<organism evidence="3">
    <name type="scientific">marine sediment metagenome</name>
    <dbReference type="NCBI Taxonomy" id="412755"/>
    <lineage>
        <taxon>unclassified sequences</taxon>
        <taxon>metagenomes</taxon>
        <taxon>ecological metagenomes</taxon>
    </lineage>
</organism>